<dbReference type="OrthoDB" id="2649at2759"/>
<dbReference type="PANTHER" id="PTHR47634:SF9">
    <property type="entry name" value="PROTEIN KINASE DOMAIN-CONTAINING PROTEIN-RELATED"/>
    <property type="match status" value="1"/>
</dbReference>
<feature type="domain" description="Protein kinase" evidence="10">
    <location>
        <begin position="1"/>
        <end position="525"/>
    </location>
</feature>
<dbReference type="GO" id="GO:0005737">
    <property type="term" value="C:cytoplasm"/>
    <property type="evidence" value="ECO:0007669"/>
    <property type="project" value="TreeGrafter"/>
</dbReference>
<dbReference type="PROSITE" id="PS00108">
    <property type="entry name" value="PROTEIN_KINASE_ST"/>
    <property type="match status" value="1"/>
</dbReference>
<evidence type="ECO:0000259" key="10">
    <source>
        <dbReference type="PROSITE" id="PS50011"/>
    </source>
</evidence>
<evidence type="ECO:0000256" key="8">
    <source>
        <dbReference type="ARBA" id="ARBA00048679"/>
    </source>
</evidence>
<dbReference type="InterPro" id="IPR000719">
    <property type="entry name" value="Prot_kinase_dom"/>
</dbReference>
<accession>A0A0C3BGL2</accession>
<dbReference type="EC" id="2.7.11.1" evidence="1"/>
<dbReference type="InterPro" id="IPR051334">
    <property type="entry name" value="SRPK"/>
</dbReference>
<keyword evidence="5" id="KW-0418">Kinase</keyword>
<feature type="non-terminal residue" evidence="11">
    <location>
        <position position="1"/>
    </location>
</feature>
<evidence type="ECO:0000256" key="2">
    <source>
        <dbReference type="ARBA" id="ARBA00022527"/>
    </source>
</evidence>
<comment type="catalytic activity">
    <reaction evidence="7">
        <text>L-threonyl-[protein] + ATP = O-phospho-L-threonyl-[protein] + ADP + H(+)</text>
        <dbReference type="Rhea" id="RHEA:46608"/>
        <dbReference type="Rhea" id="RHEA-COMP:11060"/>
        <dbReference type="Rhea" id="RHEA-COMP:11605"/>
        <dbReference type="ChEBI" id="CHEBI:15378"/>
        <dbReference type="ChEBI" id="CHEBI:30013"/>
        <dbReference type="ChEBI" id="CHEBI:30616"/>
        <dbReference type="ChEBI" id="CHEBI:61977"/>
        <dbReference type="ChEBI" id="CHEBI:456216"/>
        <dbReference type="EC" id="2.7.11.1"/>
    </reaction>
</comment>
<feature type="compositionally biased region" description="Low complexity" evidence="9">
    <location>
        <begin position="189"/>
        <end position="204"/>
    </location>
</feature>
<dbReference type="PANTHER" id="PTHR47634">
    <property type="entry name" value="PROTEIN KINASE DOMAIN-CONTAINING PROTEIN-RELATED"/>
    <property type="match status" value="1"/>
</dbReference>
<keyword evidence="6" id="KW-0067">ATP-binding</keyword>
<evidence type="ECO:0000256" key="7">
    <source>
        <dbReference type="ARBA" id="ARBA00047899"/>
    </source>
</evidence>
<feature type="compositionally biased region" description="Low complexity" evidence="9">
    <location>
        <begin position="626"/>
        <end position="658"/>
    </location>
</feature>
<feature type="region of interest" description="Disordered" evidence="9">
    <location>
        <begin position="594"/>
        <end position="658"/>
    </location>
</feature>
<dbReference type="Gene3D" id="1.10.510.10">
    <property type="entry name" value="Transferase(Phosphotransferase) domain 1"/>
    <property type="match status" value="2"/>
</dbReference>
<feature type="compositionally biased region" description="Pro residues" evidence="9">
    <location>
        <begin position="37"/>
        <end position="51"/>
    </location>
</feature>
<reference evidence="12" key="2">
    <citation type="submission" date="2015-01" db="EMBL/GenBank/DDBJ databases">
        <title>Evolutionary Origins and Diversification of the Mycorrhizal Mutualists.</title>
        <authorList>
            <consortium name="DOE Joint Genome Institute"/>
            <consortium name="Mycorrhizal Genomics Consortium"/>
            <person name="Kohler A."/>
            <person name="Kuo A."/>
            <person name="Nagy L.G."/>
            <person name="Floudas D."/>
            <person name="Copeland A."/>
            <person name="Barry K.W."/>
            <person name="Cichocki N."/>
            <person name="Veneault-Fourrey C."/>
            <person name="LaButti K."/>
            <person name="Lindquist E.A."/>
            <person name="Lipzen A."/>
            <person name="Lundell T."/>
            <person name="Morin E."/>
            <person name="Murat C."/>
            <person name="Riley R."/>
            <person name="Ohm R."/>
            <person name="Sun H."/>
            <person name="Tunlid A."/>
            <person name="Henrissat B."/>
            <person name="Grigoriev I.V."/>
            <person name="Hibbett D.S."/>
            <person name="Martin F."/>
        </authorList>
    </citation>
    <scope>NUCLEOTIDE SEQUENCE [LARGE SCALE GENOMIC DNA]</scope>
    <source>
        <strain evidence="12">F 1598</strain>
    </source>
</reference>
<dbReference type="Gene3D" id="3.30.200.20">
    <property type="entry name" value="Phosphorylase Kinase, domain 1"/>
    <property type="match status" value="1"/>
</dbReference>
<evidence type="ECO:0000313" key="12">
    <source>
        <dbReference type="Proteomes" id="UP000054166"/>
    </source>
</evidence>
<proteinExistence type="predicted"/>
<feature type="compositionally biased region" description="Low complexity" evidence="9">
    <location>
        <begin position="222"/>
        <end position="235"/>
    </location>
</feature>
<dbReference type="GO" id="GO:0005634">
    <property type="term" value="C:nucleus"/>
    <property type="evidence" value="ECO:0007669"/>
    <property type="project" value="TreeGrafter"/>
</dbReference>
<keyword evidence="2" id="KW-0723">Serine/threonine-protein kinase</keyword>
<protein>
    <recommendedName>
        <fullName evidence="1">non-specific serine/threonine protein kinase</fullName>
        <ecNumber evidence="1">2.7.11.1</ecNumber>
    </recommendedName>
</protein>
<organism evidence="11 12">
    <name type="scientific">Piloderma croceum (strain F 1598)</name>
    <dbReference type="NCBI Taxonomy" id="765440"/>
    <lineage>
        <taxon>Eukaryota</taxon>
        <taxon>Fungi</taxon>
        <taxon>Dikarya</taxon>
        <taxon>Basidiomycota</taxon>
        <taxon>Agaricomycotina</taxon>
        <taxon>Agaricomycetes</taxon>
        <taxon>Agaricomycetidae</taxon>
        <taxon>Atheliales</taxon>
        <taxon>Atheliaceae</taxon>
        <taxon>Piloderma</taxon>
    </lineage>
</organism>
<dbReference type="STRING" id="765440.A0A0C3BGL2"/>
<dbReference type="InParanoid" id="A0A0C3BGL2"/>
<evidence type="ECO:0000256" key="4">
    <source>
        <dbReference type="ARBA" id="ARBA00022741"/>
    </source>
</evidence>
<dbReference type="GO" id="GO:0050684">
    <property type="term" value="P:regulation of mRNA processing"/>
    <property type="evidence" value="ECO:0007669"/>
    <property type="project" value="TreeGrafter"/>
</dbReference>
<dbReference type="EMBL" id="KN833034">
    <property type="protein sequence ID" value="KIM76487.1"/>
    <property type="molecule type" value="Genomic_DNA"/>
</dbReference>
<dbReference type="FunFam" id="1.10.510.10:FF:000409">
    <property type="entry name" value="CMGC/SRPK protein kinase"/>
    <property type="match status" value="1"/>
</dbReference>
<feature type="compositionally biased region" description="Basic and acidic residues" evidence="9">
    <location>
        <begin position="236"/>
        <end position="251"/>
    </location>
</feature>
<dbReference type="Proteomes" id="UP000054166">
    <property type="component" value="Unassembled WGS sequence"/>
</dbReference>
<evidence type="ECO:0000256" key="5">
    <source>
        <dbReference type="ARBA" id="ARBA00022777"/>
    </source>
</evidence>
<dbReference type="Pfam" id="PF00069">
    <property type="entry name" value="Pkinase"/>
    <property type="match status" value="2"/>
</dbReference>
<evidence type="ECO:0000256" key="6">
    <source>
        <dbReference type="ARBA" id="ARBA00022840"/>
    </source>
</evidence>
<feature type="compositionally biased region" description="Low complexity" evidence="9">
    <location>
        <begin position="301"/>
        <end position="326"/>
    </location>
</feature>
<feature type="region of interest" description="Disordered" evidence="9">
    <location>
        <begin position="542"/>
        <end position="576"/>
    </location>
</feature>
<keyword evidence="12" id="KW-1185">Reference proteome</keyword>
<comment type="catalytic activity">
    <reaction evidence="8">
        <text>L-seryl-[protein] + ATP = O-phospho-L-seryl-[protein] + ADP + H(+)</text>
        <dbReference type="Rhea" id="RHEA:17989"/>
        <dbReference type="Rhea" id="RHEA-COMP:9863"/>
        <dbReference type="Rhea" id="RHEA-COMP:11604"/>
        <dbReference type="ChEBI" id="CHEBI:15378"/>
        <dbReference type="ChEBI" id="CHEBI:29999"/>
        <dbReference type="ChEBI" id="CHEBI:30616"/>
        <dbReference type="ChEBI" id="CHEBI:83421"/>
        <dbReference type="ChEBI" id="CHEBI:456216"/>
        <dbReference type="EC" id="2.7.11.1"/>
    </reaction>
</comment>
<dbReference type="AlphaFoldDB" id="A0A0C3BGL2"/>
<dbReference type="InterPro" id="IPR008271">
    <property type="entry name" value="Ser/Thr_kinase_AS"/>
</dbReference>
<dbReference type="InterPro" id="IPR011009">
    <property type="entry name" value="Kinase-like_dom_sf"/>
</dbReference>
<evidence type="ECO:0000256" key="1">
    <source>
        <dbReference type="ARBA" id="ARBA00012513"/>
    </source>
</evidence>
<evidence type="ECO:0000256" key="3">
    <source>
        <dbReference type="ARBA" id="ARBA00022679"/>
    </source>
</evidence>
<evidence type="ECO:0000256" key="9">
    <source>
        <dbReference type="SAM" id="MobiDB-lite"/>
    </source>
</evidence>
<gene>
    <name evidence="11" type="ORF">PILCRDRAFT_826251</name>
</gene>
<keyword evidence="4" id="KW-0547">Nucleotide-binding</keyword>
<dbReference type="GO" id="GO:0000245">
    <property type="term" value="P:spliceosomal complex assembly"/>
    <property type="evidence" value="ECO:0007669"/>
    <property type="project" value="TreeGrafter"/>
</dbReference>
<reference evidence="11 12" key="1">
    <citation type="submission" date="2014-04" db="EMBL/GenBank/DDBJ databases">
        <authorList>
            <consortium name="DOE Joint Genome Institute"/>
            <person name="Kuo A."/>
            <person name="Tarkka M."/>
            <person name="Buscot F."/>
            <person name="Kohler A."/>
            <person name="Nagy L.G."/>
            <person name="Floudas D."/>
            <person name="Copeland A."/>
            <person name="Barry K.W."/>
            <person name="Cichocki N."/>
            <person name="Veneault-Fourrey C."/>
            <person name="LaButti K."/>
            <person name="Lindquist E.A."/>
            <person name="Lipzen A."/>
            <person name="Lundell T."/>
            <person name="Morin E."/>
            <person name="Murat C."/>
            <person name="Sun H."/>
            <person name="Tunlid A."/>
            <person name="Henrissat B."/>
            <person name="Grigoriev I.V."/>
            <person name="Hibbett D.S."/>
            <person name="Martin F."/>
            <person name="Nordberg H.P."/>
            <person name="Cantor M.N."/>
            <person name="Hua S.X."/>
        </authorList>
    </citation>
    <scope>NUCLEOTIDE SEQUENCE [LARGE SCALE GENOMIC DNA]</scope>
    <source>
        <strain evidence="11 12">F 1598</strain>
    </source>
</reference>
<dbReference type="GO" id="GO:0004674">
    <property type="term" value="F:protein serine/threonine kinase activity"/>
    <property type="evidence" value="ECO:0007669"/>
    <property type="project" value="UniProtKB-KW"/>
</dbReference>
<feature type="compositionally biased region" description="Polar residues" evidence="9">
    <location>
        <begin position="177"/>
        <end position="188"/>
    </location>
</feature>
<name>A0A0C3BGL2_PILCF</name>
<dbReference type="GO" id="GO:0005524">
    <property type="term" value="F:ATP binding"/>
    <property type="evidence" value="ECO:0007669"/>
    <property type="project" value="UniProtKB-KW"/>
</dbReference>
<feature type="region of interest" description="Disordered" evidence="9">
    <location>
        <begin position="35"/>
        <end position="56"/>
    </location>
</feature>
<evidence type="ECO:0000313" key="11">
    <source>
        <dbReference type="EMBL" id="KIM76487.1"/>
    </source>
</evidence>
<sequence>MNRHVALKVVKSAPRYTETALDEIKLLQRLITSSTPPVAPSPIHPNPPPSPAHTHPGRSHVISFFDHFRHKGPNGVHVCMVFEVLGENLLGLIKRHQNKGVPMPLVKQIAKQVLLGLDYMHRCCGVIHTDLKPENVLICIDNVESIIQSEIALSALNPGSPPTKLVGVPPSKGRGGNQTPRSESISIHSSQPLPSPSGSFGSSPMLDKLAFGMSKIDGEGSKPGSAGSAGAVAMSRETRSEAKDRSGEVKDVGGGGGGSDDKDEAAERLSTMSIDSNGFDKKSKLHPTNPPGPSLLTQMAPSNPGTTTAGSTAAPSSTSITPSESTIATSEIPLSTSVMSVDSYTSHSFGDEASLLEGNERITVKIADLGNATWTEHHFTDDIQTRQYRCLEVILGAKWGTSADIWSVACVIFELITGGDYLFDPASGSRYSKDDDHVAQIIELMGDIPKAIGFAGKFSSEFFNRKGELRHINKLRYWPLDCVLHDKYLFPKEEADAIASFLTPMLRLHPDKRAKASDLVHHNWLDGVLVQGEIDVIRRAEEDEARRKRREAAGVDASGGDMSPNSTLKAALDQSEADAMKPVDDIAALSDLDKVSTGPIPPHAYHPPKLSNAPVSSSSTAKENGARPPSSGSAGAATSSPRSRPTSSAKSTSSSAKR</sequence>
<dbReference type="SMART" id="SM00220">
    <property type="entry name" value="S_TKc"/>
    <property type="match status" value="1"/>
</dbReference>
<keyword evidence="3" id="KW-0808">Transferase</keyword>
<dbReference type="HOGENOM" id="CLU_000288_81_8_1"/>
<dbReference type="PROSITE" id="PS50011">
    <property type="entry name" value="PROTEIN_KINASE_DOM"/>
    <property type="match status" value="1"/>
</dbReference>
<feature type="compositionally biased region" description="Polar residues" evidence="9">
    <location>
        <begin position="613"/>
        <end position="622"/>
    </location>
</feature>
<dbReference type="SUPFAM" id="SSF56112">
    <property type="entry name" value="Protein kinase-like (PK-like)"/>
    <property type="match status" value="1"/>
</dbReference>
<feature type="region of interest" description="Disordered" evidence="9">
    <location>
        <begin position="158"/>
        <end position="326"/>
    </location>
</feature>